<organism evidence="1 2">
    <name type="scientific">Methanocella paludicola (strain DSM 17711 / JCM 13418 / NBRC 101707 / SANAE)</name>
    <dbReference type="NCBI Taxonomy" id="304371"/>
    <lineage>
        <taxon>Archaea</taxon>
        <taxon>Methanobacteriati</taxon>
        <taxon>Methanobacteriota</taxon>
        <taxon>Stenosarchaea group</taxon>
        <taxon>Methanomicrobia</taxon>
        <taxon>Methanocellales</taxon>
        <taxon>Methanocellaceae</taxon>
        <taxon>Methanocella</taxon>
    </lineage>
</organism>
<dbReference type="RefSeq" id="WP_012900182.1">
    <property type="nucleotide sequence ID" value="NC_013665.1"/>
</dbReference>
<dbReference type="GeneID" id="8683198"/>
<reference evidence="1 2" key="2">
    <citation type="journal article" date="2008" name="Int. J. Syst. Evol. Microbiol.">
        <title>Methanocella paludicola gen. nov., sp. nov., a methane-producing archaeon, the first isolate of the lineage 'Rice Cluster I', and proposal of the new archaeal order Methanocellales ord. nov.</title>
        <authorList>
            <person name="Sakai S."/>
            <person name="Imachi H."/>
            <person name="Hanada S."/>
            <person name="Ohashi A."/>
            <person name="Harada H."/>
            <person name="Kamagata Y."/>
        </authorList>
    </citation>
    <scope>NUCLEOTIDE SEQUENCE [LARGE SCALE GENOMIC DNA]</scope>
    <source>
        <strain evidence="2">DSM 17711 / JCM 13418 / NBRC 101707 / SANAE</strain>
    </source>
</reference>
<proteinExistence type="predicted"/>
<keyword evidence="2" id="KW-1185">Reference proteome</keyword>
<sequence>MAICMVCGTDYSARGEMLDIGGTKYKVCGDCAERARSNPASFMADIKRLSETNPSYPVCDACGRKHSDRCDTVPFAGVNFQVCGYCIPEVRENPADFLAGKKGTEPQT</sequence>
<dbReference type="AlphaFoldDB" id="D1YYI1"/>
<evidence type="ECO:0000313" key="1">
    <source>
        <dbReference type="EMBL" id="BAI61503.1"/>
    </source>
</evidence>
<dbReference type="InParanoid" id="D1YYI1"/>
<evidence type="ECO:0000313" key="2">
    <source>
        <dbReference type="Proteomes" id="UP000001882"/>
    </source>
</evidence>
<dbReference type="EMBL" id="AP011532">
    <property type="protein sequence ID" value="BAI61503.1"/>
    <property type="molecule type" value="Genomic_DNA"/>
</dbReference>
<dbReference type="KEGG" id="mpd:MCP_1431"/>
<dbReference type="Proteomes" id="UP000001882">
    <property type="component" value="Chromosome"/>
</dbReference>
<reference evidence="1 2" key="1">
    <citation type="journal article" date="2007" name="Appl. Environ. Microbiol.">
        <title>Isolation of key methanogens for global methane emission from rice paddy fields: a novel isolate affiliated with the clone cluster rice cluster I.</title>
        <authorList>
            <person name="Sakai S."/>
            <person name="Imachi H."/>
            <person name="Sekiguchi Y."/>
            <person name="Ohashi A."/>
            <person name="Harada H."/>
            <person name="Kamagata Y."/>
        </authorList>
    </citation>
    <scope>NUCLEOTIDE SEQUENCE [LARGE SCALE GENOMIC DNA]</scope>
    <source>
        <strain evidence="2">DSM 17711 / JCM 13418 / NBRC 101707 / SANAE</strain>
    </source>
</reference>
<dbReference type="STRING" id="304371.MCP_1431"/>
<accession>D1YYI1</accession>
<name>D1YYI1_METPS</name>
<reference evidence="2" key="3">
    <citation type="journal article" date="2011" name="PLoS ONE">
        <title>Genome sequence of a mesophilic hydrogenotrophic methanogen Methanocella paludicola, the first cultivated representative of the order Methanocellales.</title>
        <authorList>
            <person name="Sakai S."/>
            <person name="Takaki Y."/>
            <person name="Shimamura S."/>
            <person name="Sekine M."/>
            <person name="Tajima T."/>
            <person name="Kosugi H."/>
            <person name="Ichikawa N."/>
            <person name="Tasumi E."/>
            <person name="Hiraki A.T."/>
            <person name="Shimizu A."/>
            <person name="Kato Y."/>
            <person name="Nishiko R."/>
            <person name="Mori K."/>
            <person name="Fujita N."/>
            <person name="Imachi H."/>
            <person name="Takai K."/>
        </authorList>
    </citation>
    <scope>NUCLEOTIDE SEQUENCE [LARGE SCALE GENOMIC DNA]</scope>
    <source>
        <strain evidence="2">DSM 17711 / JCM 13418 / NBRC 101707 / SANAE</strain>
    </source>
</reference>
<gene>
    <name evidence="1" type="ordered locus">MCP_1431</name>
</gene>
<protein>
    <submittedName>
        <fullName evidence="1">Uncharacterized protein</fullName>
    </submittedName>
</protein>